<sequence length="394" mass="43587">MLTGVLFGNSAAVSGSIFGRPISGGFAALAAKAQAEAAGKPGDKKSDSKDFSTFSSFRRSSSRPVSPTEEKDTDEEDEFVPTAQFEPIFPLPSLVEVKTGEEGEEVLFKARGKLFRFINESDEYKERGIGDMKVLFNPKTSRCRLVMRREQVLKVCANAPLHAALKITKKAKTENACMWMCRDYSESESGIDECFVIKFKDASIADEFIKVFEKACKGGYVKDSKEKVDEEAKTGICSSSSAKLVGENNASKALDSFKQSSYDESKAVEEGEEYDYCDDTEEHFKEVASFEATFVIIDAYKSPMKPTKKEKFTGTLLIAEVGHKGHEVVVLEDDKVRVSHTIEEETNFNCVGPKSMKYLAVGGSRNCEIVVEFKSQSDRKEAFDLIKSIAKSSK</sequence>
<dbReference type="PANTHER" id="PTHR23138">
    <property type="entry name" value="RAN BINDING PROTEIN"/>
    <property type="match status" value="1"/>
</dbReference>
<dbReference type="GO" id="GO:0005643">
    <property type="term" value="C:nuclear pore"/>
    <property type="evidence" value="ECO:0007669"/>
    <property type="project" value="TreeGrafter"/>
</dbReference>
<feature type="region of interest" description="Disordered" evidence="1">
    <location>
        <begin position="37"/>
        <end position="79"/>
    </location>
</feature>
<dbReference type="Proteomes" id="UP000274756">
    <property type="component" value="Unassembled WGS sequence"/>
</dbReference>
<dbReference type="Proteomes" id="UP000038040">
    <property type="component" value="Unplaced"/>
</dbReference>
<gene>
    <name evidence="3" type="ORF">DME_LOCUS4390</name>
</gene>
<dbReference type="PROSITE" id="PS50196">
    <property type="entry name" value="RANBD1"/>
    <property type="match status" value="1"/>
</dbReference>
<dbReference type="EMBL" id="UYYG01001150">
    <property type="protein sequence ID" value="VDN54417.1"/>
    <property type="molecule type" value="Genomic_DNA"/>
</dbReference>
<evidence type="ECO:0000313" key="3">
    <source>
        <dbReference type="EMBL" id="VDN54417.1"/>
    </source>
</evidence>
<dbReference type="PANTHER" id="PTHR23138:SF179">
    <property type="entry name" value="NUCLEAR PORE COMPLEX PROTEIN"/>
    <property type="match status" value="1"/>
</dbReference>
<name>A0A158Q2H1_DRAME</name>
<evidence type="ECO:0000313" key="5">
    <source>
        <dbReference type="Proteomes" id="UP000274756"/>
    </source>
</evidence>
<evidence type="ECO:0000313" key="6">
    <source>
        <dbReference type="WBParaSite" id="DME_0000003001-mRNA-1"/>
    </source>
</evidence>
<reference evidence="3 5" key="2">
    <citation type="submission" date="2018-11" db="EMBL/GenBank/DDBJ databases">
        <authorList>
            <consortium name="Pathogen Informatics"/>
        </authorList>
    </citation>
    <scope>NUCLEOTIDE SEQUENCE [LARGE SCALE GENOMIC DNA]</scope>
</reference>
<dbReference type="WBParaSite" id="DME_0000003001-mRNA-1">
    <property type="protein sequence ID" value="DME_0000003001-mRNA-1"/>
    <property type="gene ID" value="DME_0000003001"/>
</dbReference>
<dbReference type="Pfam" id="PF00638">
    <property type="entry name" value="Ran_BP1"/>
    <property type="match status" value="1"/>
</dbReference>
<protein>
    <submittedName>
        <fullName evidence="6">RanBD1 domain-containing protein</fullName>
    </submittedName>
</protein>
<evidence type="ECO:0000256" key="1">
    <source>
        <dbReference type="SAM" id="MobiDB-lite"/>
    </source>
</evidence>
<organism evidence="4 6">
    <name type="scientific">Dracunculus medinensis</name>
    <name type="common">Guinea worm</name>
    <dbReference type="NCBI Taxonomy" id="318479"/>
    <lineage>
        <taxon>Eukaryota</taxon>
        <taxon>Metazoa</taxon>
        <taxon>Ecdysozoa</taxon>
        <taxon>Nematoda</taxon>
        <taxon>Chromadorea</taxon>
        <taxon>Rhabditida</taxon>
        <taxon>Spirurina</taxon>
        <taxon>Dracunculoidea</taxon>
        <taxon>Dracunculidae</taxon>
        <taxon>Dracunculus</taxon>
    </lineage>
</organism>
<dbReference type="Gene3D" id="2.30.29.30">
    <property type="entry name" value="Pleckstrin-homology domain (PH domain)/Phosphotyrosine-binding domain (PTB)"/>
    <property type="match status" value="1"/>
</dbReference>
<feature type="domain" description="RanBD1" evidence="2">
    <location>
        <begin position="84"/>
        <end position="215"/>
    </location>
</feature>
<reference evidence="6" key="1">
    <citation type="submission" date="2016-04" db="UniProtKB">
        <authorList>
            <consortium name="WormBaseParasite"/>
        </authorList>
    </citation>
    <scope>IDENTIFICATION</scope>
</reference>
<dbReference type="GO" id="GO:0005737">
    <property type="term" value="C:cytoplasm"/>
    <property type="evidence" value="ECO:0007669"/>
    <property type="project" value="TreeGrafter"/>
</dbReference>
<dbReference type="SUPFAM" id="SSF50729">
    <property type="entry name" value="PH domain-like"/>
    <property type="match status" value="1"/>
</dbReference>
<dbReference type="InterPro" id="IPR011993">
    <property type="entry name" value="PH-like_dom_sf"/>
</dbReference>
<dbReference type="InterPro" id="IPR000156">
    <property type="entry name" value="Ran_bind_dom"/>
</dbReference>
<feature type="compositionally biased region" description="Basic and acidic residues" evidence="1">
    <location>
        <begin position="41"/>
        <end position="50"/>
    </location>
</feature>
<accession>A0A158Q2H1</accession>
<dbReference type="GO" id="GO:0005096">
    <property type="term" value="F:GTPase activator activity"/>
    <property type="evidence" value="ECO:0007669"/>
    <property type="project" value="TreeGrafter"/>
</dbReference>
<dbReference type="SMART" id="SM00160">
    <property type="entry name" value="RanBD"/>
    <property type="match status" value="1"/>
</dbReference>
<dbReference type="CDD" id="cd00835">
    <property type="entry name" value="RanBD_family"/>
    <property type="match status" value="1"/>
</dbReference>
<proteinExistence type="predicted"/>
<dbReference type="STRING" id="318479.A0A158Q2H1"/>
<feature type="compositionally biased region" description="Low complexity" evidence="1">
    <location>
        <begin position="51"/>
        <end position="63"/>
    </location>
</feature>
<keyword evidence="5" id="KW-1185">Reference proteome</keyword>
<dbReference type="AlphaFoldDB" id="A0A158Q2H1"/>
<dbReference type="InterPro" id="IPR045255">
    <property type="entry name" value="RanBP1-like"/>
</dbReference>
<dbReference type="OrthoDB" id="2357150at2759"/>
<evidence type="ECO:0000313" key="4">
    <source>
        <dbReference type="Proteomes" id="UP000038040"/>
    </source>
</evidence>
<evidence type="ECO:0000259" key="2">
    <source>
        <dbReference type="PROSITE" id="PS50196"/>
    </source>
</evidence>